<dbReference type="GO" id="GO:0016810">
    <property type="term" value="F:hydrolase activity, acting on carbon-nitrogen (but not peptide) bonds"/>
    <property type="evidence" value="ECO:0007669"/>
    <property type="project" value="InterPro"/>
</dbReference>
<dbReference type="InterPro" id="IPR051781">
    <property type="entry name" value="Metallo-dep_Hydrolase"/>
</dbReference>
<reference evidence="3 4" key="1">
    <citation type="submission" date="2017-10" db="EMBL/GenBank/DDBJ databases">
        <title>The draft genome sequence of Lewinella nigricans NBRC 102662.</title>
        <authorList>
            <person name="Wang K."/>
        </authorList>
    </citation>
    <scope>NUCLEOTIDE SEQUENCE [LARGE SCALE GENOMIC DNA]</scope>
    <source>
        <strain evidence="3 4">NBRC 102662</strain>
    </source>
</reference>
<dbReference type="InterPro" id="IPR032466">
    <property type="entry name" value="Metal_Hydrolase"/>
</dbReference>
<evidence type="ECO:0000313" key="3">
    <source>
        <dbReference type="EMBL" id="PHN06771.1"/>
    </source>
</evidence>
<dbReference type="Gene3D" id="3.40.50.10910">
    <property type="entry name" value="Amidohydrolase"/>
    <property type="match status" value="1"/>
</dbReference>
<evidence type="ECO:0000313" key="4">
    <source>
        <dbReference type="Proteomes" id="UP000223913"/>
    </source>
</evidence>
<feature type="domain" description="Amidohydrolase-related" evidence="2">
    <location>
        <begin position="101"/>
        <end position="434"/>
    </location>
</feature>
<dbReference type="Gene3D" id="2.30.40.10">
    <property type="entry name" value="Urease, subunit C, domain 1"/>
    <property type="match status" value="1"/>
</dbReference>
<dbReference type="PANTHER" id="PTHR43135">
    <property type="entry name" value="ALPHA-D-RIBOSE 1-METHYLPHOSPHONATE 5-TRIPHOSPHATE DIPHOSPHATASE"/>
    <property type="match status" value="1"/>
</dbReference>
<organism evidence="3 4">
    <name type="scientific">Flavilitoribacter nigricans (strain ATCC 23147 / DSM 23189 / NBRC 102662 / NCIMB 1420 / SS-2)</name>
    <name type="common">Lewinella nigricans</name>
    <dbReference type="NCBI Taxonomy" id="1122177"/>
    <lineage>
        <taxon>Bacteria</taxon>
        <taxon>Pseudomonadati</taxon>
        <taxon>Bacteroidota</taxon>
        <taxon>Saprospiria</taxon>
        <taxon>Saprospirales</taxon>
        <taxon>Lewinellaceae</taxon>
        <taxon>Flavilitoribacter</taxon>
    </lineage>
</organism>
<protein>
    <submittedName>
        <fullName evidence="3">Amidohydrolase</fullName>
    </submittedName>
</protein>
<evidence type="ECO:0000256" key="1">
    <source>
        <dbReference type="SAM" id="SignalP"/>
    </source>
</evidence>
<dbReference type="SUPFAM" id="SSF51556">
    <property type="entry name" value="Metallo-dependent hydrolases"/>
    <property type="match status" value="1"/>
</dbReference>
<dbReference type="OrthoDB" id="9797498at2"/>
<feature type="signal peptide" evidence="1">
    <location>
        <begin position="1"/>
        <end position="22"/>
    </location>
</feature>
<gene>
    <name evidence="3" type="ORF">CRP01_10795</name>
</gene>
<sequence>MRHLVFCSICCLTALLISSCNGTEPAPAAPSSAIRAVNEREIPSGTATLAIIHPQIITGDGETVISDGCVLIENDRISAVGPYGSIDLPADIETIDATGMTLVPGFVDAHFHLNRMDSLPTLFLQNGVTSVRDPGAWIEDFESERASGRPMPRLFLTGPHIDMFPPAYPTNSFVVRDALEARAAVQQFADQGASGIKIYFKSSLEIIRATCESAHAIGIPVTAHLEITDIYQAVDQGLDGIEHITSLGYNLVSPIEAENYKQAILHDTNARRLGRYRMWEHIDPNGAEATRLGRFLAEKGIFVCPTLDAFEYQPTPEQTDTLRLTAFERMLQYTRVLHELGVAVVVGSHGWVKYAAKDASFQHEMELLEKSGIPPLAILHAGTLLNARFLGIADRLGSIEAGKMADLVLVSGDPLQGITALRRVERVMLAGKWVDRK</sequence>
<dbReference type="PROSITE" id="PS01137">
    <property type="entry name" value="TATD_1"/>
    <property type="match status" value="1"/>
</dbReference>
<dbReference type="SUPFAM" id="SSF51338">
    <property type="entry name" value="Composite domain of metallo-dependent hydrolases"/>
    <property type="match status" value="1"/>
</dbReference>
<name>A0A2D0NE33_FLAN2</name>
<dbReference type="Pfam" id="PF01979">
    <property type="entry name" value="Amidohydro_1"/>
    <property type="match status" value="1"/>
</dbReference>
<dbReference type="InterPro" id="IPR011059">
    <property type="entry name" value="Metal-dep_hydrolase_composite"/>
</dbReference>
<dbReference type="Proteomes" id="UP000223913">
    <property type="component" value="Unassembled WGS sequence"/>
</dbReference>
<dbReference type="InterPro" id="IPR018228">
    <property type="entry name" value="DNase_TatD-rel_CS"/>
</dbReference>
<proteinExistence type="predicted"/>
<dbReference type="PROSITE" id="PS51257">
    <property type="entry name" value="PROKAR_LIPOPROTEIN"/>
    <property type="match status" value="1"/>
</dbReference>
<dbReference type="RefSeq" id="WP_099150026.1">
    <property type="nucleotide sequence ID" value="NZ_PDUD01000017.1"/>
</dbReference>
<comment type="caution">
    <text evidence="3">The sequence shown here is derived from an EMBL/GenBank/DDBJ whole genome shotgun (WGS) entry which is preliminary data.</text>
</comment>
<dbReference type="Gene3D" id="3.30.110.90">
    <property type="entry name" value="Amidohydrolase"/>
    <property type="match status" value="1"/>
</dbReference>
<evidence type="ECO:0000259" key="2">
    <source>
        <dbReference type="Pfam" id="PF01979"/>
    </source>
</evidence>
<dbReference type="InterPro" id="IPR006680">
    <property type="entry name" value="Amidohydro-rel"/>
</dbReference>
<keyword evidence="1" id="KW-0732">Signal</keyword>
<accession>A0A2D0NE33</accession>
<dbReference type="Gene3D" id="1.20.58.520">
    <property type="entry name" value="Amidohydrolase"/>
    <property type="match status" value="1"/>
</dbReference>
<keyword evidence="3" id="KW-0378">Hydrolase</keyword>
<feature type="chain" id="PRO_5012813255" evidence="1">
    <location>
        <begin position="23"/>
        <end position="437"/>
    </location>
</feature>
<dbReference type="AlphaFoldDB" id="A0A2D0NE33"/>
<keyword evidence="4" id="KW-1185">Reference proteome</keyword>
<dbReference type="EMBL" id="PDUD01000017">
    <property type="protein sequence ID" value="PHN06771.1"/>
    <property type="molecule type" value="Genomic_DNA"/>
</dbReference>
<dbReference type="PANTHER" id="PTHR43135:SF3">
    <property type="entry name" value="ALPHA-D-RIBOSE 1-METHYLPHOSPHONATE 5-TRIPHOSPHATE DIPHOSPHATASE"/>
    <property type="match status" value="1"/>
</dbReference>